<evidence type="ECO:0000256" key="1">
    <source>
        <dbReference type="SAM" id="MobiDB-lite"/>
    </source>
</evidence>
<evidence type="ECO:0000313" key="5">
    <source>
        <dbReference type="EMBL" id="CAI5438683.1"/>
    </source>
</evidence>
<dbReference type="GO" id="GO:0006998">
    <property type="term" value="P:nuclear envelope organization"/>
    <property type="evidence" value="ECO:0007669"/>
    <property type="project" value="TreeGrafter"/>
</dbReference>
<reference evidence="5" key="2">
    <citation type="submission" date="2022-11" db="EMBL/GenBank/DDBJ databases">
        <authorList>
            <person name="Kikuchi T."/>
        </authorList>
    </citation>
    <scope>NUCLEOTIDE SEQUENCE</scope>
    <source>
        <strain evidence="5">PS1010</strain>
    </source>
</reference>
<dbReference type="Pfam" id="PF03020">
    <property type="entry name" value="LEM"/>
    <property type="match status" value="1"/>
</dbReference>
<dbReference type="PROSITE" id="PS50954">
    <property type="entry name" value="LEM"/>
    <property type="match status" value="1"/>
</dbReference>
<gene>
    <name evidence="5" type="ORF">CAMP_LOCUS1320</name>
    <name evidence="4" type="ORF">Csp3_JD03.005</name>
</gene>
<dbReference type="InterPro" id="IPR052277">
    <property type="entry name" value="INM_ESCRT-Associated"/>
</dbReference>
<dbReference type="GO" id="GO:0030514">
    <property type="term" value="P:negative regulation of BMP signaling pathway"/>
    <property type="evidence" value="ECO:0007669"/>
    <property type="project" value="TreeGrafter"/>
</dbReference>
<dbReference type="PANTHER" id="PTHR13428:SF12">
    <property type="entry name" value="INNER NUCLEAR MEMBRANE PROTEIN MAN1"/>
    <property type="match status" value="1"/>
</dbReference>
<keyword evidence="2" id="KW-0812">Transmembrane</keyword>
<evidence type="ECO:0000256" key="2">
    <source>
        <dbReference type="SAM" id="Phobius"/>
    </source>
</evidence>
<keyword evidence="2" id="KW-1133">Transmembrane helix</keyword>
<dbReference type="SMART" id="SM00540">
    <property type="entry name" value="LEM"/>
    <property type="match status" value="1"/>
</dbReference>
<keyword evidence="2" id="KW-0472">Membrane</keyword>
<feature type="region of interest" description="Disordered" evidence="1">
    <location>
        <begin position="81"/>
        <end position="107"/>
    </location>
</feature>
<feature type="compositionally biased region" description="Polar residues" evidence="1">
    <location>
        <begin position="81"/>
        <end position="95"/>
    </location>
</feature>
<dbReference type="GO" id="GO:0031490">
    <property type="term" value="F:chromatin DNA binding"/>
    <property type="evidence" value="ECO:0007669"/>
    <property type="project" value="TreeGrafter"/>
</dbReference>
<dbReference type="InterPro" id="IPR011015">
    <property type="entry name" value="LEM/LEM-like_dom_sf"/>
</dbReference>
<evidence type="ECO:0000259" key="3">
    <source>
        <dbReference type="PROSITE" id="PS50954"/>
    </source>
</evidence>
<dbReference type="InterPro" id="IPR003887">
    <property type="entry name" value="LEM_dom"/>
</dbReference>
<evidence type="ECO:0000313" key="6">
    <source>
        <dbReference type="Proteomes" id="UP001152747"/>
    </source>
</evidence>
<dbReference type="Proteomes" id="UP001152747">
    <property type="component" value="Unassembled WGS sequence"/>
</dbReference>
<dbReference type="SUPFAM" id="SSF63451">
    <property type="entry name" value="LEM domain"/>
    <property type="match status" value="1"/>
</dbReference>
<keyword evidence="6" id="KW-1185">Reference proteome</keyword>
<dbReference type="PANTHER" id="PTHR13428">
    <property type="entry name" value="INNER NUCLEAR MEMBRANE PROTEIN MAN1 LEM DOMAIN CONTAINING PROTEIN"/>
    <property type="match status" value="1"/>
</dbReference>
<protein>
    <recommendedName>
        <fullName evidence="3">LEM domain-containing protein</fullName>
    </recommendedName>
</protein>
<reference evidence="4" key="1">
    <citation type="journal article" date="2008" name="Genome Res.">
        <title>Multigenome DNA sequence conservation identifies Hox cis-regulatory elements.</title>
        <authorList>
            <person name="Kuntz S.G."/>
            <person name="Schwarz E.M."/>
            <person name="DeModena J.A."/>
            <person name="De Buysscher T."/>
            <person name="Trout D."/>
            <person name="Shizuya H."/>
            <person name="Sternberg P.W."/>
            <person name="Wold B.J."/>
        </authorList>
    </citation>
    <scope>NUCLEOTIDE SEQUENCE</scope>
    <source>
        <strain evidence="4">PS1010</strain>
    </source>
</reference>
<name>B6VBV3_9PELO</name>
<evidence type="ECO:0000313" key="4">
    <source>
        <dbReference type="EMBL" id="ACI49196.1"/>
    </source>
</evidence>
<feature type="domain" description="LEM" evidence="3">
    <location>
        <begin position="4"/>
        <end position="48"/>
    </location>
</feature>
<dbReference type="CDD" id="cd12940">
    <property type="entry name" value="LEM_LAP2_LEMD1"/>
    <property type="match status" value="1"/>
</dbReference>
<dbReference type="OrthoDB" id="6363067at2759"/>
<dbReference type="AlphaFoldDB" id="B6VBV3"/>
<feature type="transmembrane region" description="Helical" evidence="2">
    <location>
        <begin position="139"/>
        <end position="157"/>
    </location>
</feature>
<dbReference type="Gene3D" id="1.10.720.40">
    <property type="match status" value="1"/>
</dbReference>
<dbReference type="FunFam" id="1.10.720.40:FF:000001">
    <property type="entry name" value="LEM domain containing 2, isoform CRA_a"/>
    <property type="match status" value="1"/>
</dbReference>
<dbReference type="EMBL" id="CANHGI010000001">
    <property type="protein sequence ID" value="CAI5438683.1"/>
    <property type="molecule type" value="Genomic_DNA"/>
</dbReference>
<accession>B6VBV3</accession>
<organism evidence="4">
    <name type="scientific">Caenorhabditis angaria</name>
    <dbReference type="NCBI Taxonomy" id="860376"/>
    <lineage>
        <taxon>Eukaryota</taxon>
        <taxon>Metazoa</taxon>
        <taxon>Ecdysozoa</taxon>
        <taxon>Nematoda</taxon>
        <taxon>Chromadorea</taxon>
        <taxon>Rhabditida</taxon>
        <taxon>Rhabditina</taxon>
        <taxon>Rhabditomorpha</taxon>
        <taxon>Rhabditoidea</taxon>
        <taxon>Rhabditidae</taxon>
        <taxon>Peloderinae</taxon>
        <taxon>Caenorhabditis</taxon>
    </lineage>
</organism>
<feature type="compositionally biased region" description="Acidic residues" evidence="1">
    <location>
        <begin position="96"/>
        <end position="107"/>
    </location>
</feature>
<sequence>MSDAAEISQLSDAALKEALLANGITPGPITTTTRSVYEKKLNKTLNETSLLDKSSTDSVVTAPTSVSTPKTNIDVIESRKSPTPIQVFPKSSNNEENGDASDAEDYEGEESMRYLTEEEMNADRQKFTQTAKKGGLKKWFIVSTAVAAIGVFSYFLLENAESLLLASLSSSSSSSSNDNTI</sequence>
<dbReference type="EMBL" id="FJ362377">
    <property type="protein sequence ID" value="ACI49196.1"/>
    <property type="molecule type" value="Genomic_DNA"/>
</dbReference>
<proteinExistence type="predicted"/>